<dbReference type="AlphaFoldDB" id="A0A822D128"/>
<gene>
    <name evidence="2" type="ORF">QYT958_LOCUS42542</name>
</gene>
<organism evidence="2 3">
    <name type="scientific">Rotaria socialis</name>
    <dbReference type="NCBI Taxonomy" id="392032"/>
    <lineage>
        <taxon>Eukaryota</taxon>
        <taxon>Metazoa</taxon>
        <taxon>Spiralia</taxon>
        <taxon>Gnathifera</taxon>
        <taxon>Rotifera</taxon>
        <taxon>Eurotatoria</taxon>
        <taxon>Bdelloidea</taxon>
        <taxon>Philodinida</taxon>
        <taxon>Philodinidae</taxon>
        <taxon>Rotaria</taxon>
    </lineage>
</organism>
<feature type="compositionally biased region" description="Basic and acidic residues" evidence="1">
    <location>
        <begin position="44"/>
        <end position="53"/>
    </location>
</feature>
<reference evidence="2" key="1">
    <citation type="submission" date="2021-02" db="EMBL/GenBank/DDBJ databases">
        <authorList>
            <person name="Nowell W R."/>
        </authorList>
    </citation>
    <scope>NUCLEOTIDE SEQUENCE</scope>
</reference>
<proteinExistence type="predicted"/>
<dbReference type="EMBL" id="CAJOBR010054883">
    <property type="protein sequence ID" value="CAF5059236.1"/>
    <property type="molecule type" value="Genomic_DNA"/>
</dbReference>
<sequence length="96" mass="11585">TSQELEYPYEDFQRFEQEINDDNFINLQSASFQQEAEDDDDDMERTPLKRPQEWKQSSFQRDEIYGNKYRPNQYSIKTCDDESQLPSDFKEVESPI</sequence>
<feature type="region of interest" description="Disordered" evidence="1">
    <location>
        <begin position="76"/>
        <end position="96"/>
    </location>
</feature>
<protein>
    <submittedName>
        <fullName evidence="2">Uncharacterized protein</fullName>
    </submittedName>
</protein>
<dbReference type="Proteomes" id="UP000663848">
    <property type="component" value="Unassembled WGS sequence"/>
</dbReference>
<comment type="caution">
    <text evidence="2">The sequence shown here is derived from an EMBL/GenBank/DDBJ whole genome shotgun (WGS) entry which is preliminary data.</text>
</comment>
<evidence type="ECO:0000313" key="2">
    <source>
        <dbReference type="EMBL" id="CAF5059236.1"/>
    </source>
</evidence>
<evidence type="ECO:0000256" key="1">
    <source>
        <dbReference type="SAM" id="MobiDB-lite"/>
    </source>
</evidence>
<feature type="non-terminal residue" evidence="2">
    <location>
        <position position="96"/>
    </location>
</feature>
<accession>A0A822D128</accession>
<name>A0A822D128_9BILA</name>
<feature type="region of interest" description="Disordered" evidence="1">
    <location>
        <begin position="29"/>
        <end position="57"/>
    </location>
</feature>
<evidence type="ECO:0000313" key="3">
    <source>
        <dbReference type="Proteomes" id="UP000663848"/>
    </source>
</evidence>
<feature type="non-terminal residue" evidence="2">
    <location>
        <position position="1"/>
    </location>
</feature>